<keyword evidence="7" id="KW-0812">Transmembrane</keyword>
<evidence type="ECO:0000256" key="2">
    <source>
        <dbReference type="ARBA" id="ARBA00022519"/>
    </source>
</evidence>
<feature type="domain" description="HAMP" evidence="10">
    <location>
        <begin position="322"/>
        <end position="375"/>
    </location>
</feature>
<dbReference type="InterPro" id="IPR003660">
    <property type="entry name" value="HAMP_dom"/>
</dbReference>
<evidence type="ECO:0000259" key="10">
    <source>
        <dbReference type="PROSITE" id="PS50885"/>
    </source>
</evidence>
<dbReference type="PANTHER" id="PTHR32089">
    <property type="entry name" value="METHYL-ACCEPTING CHEMOTAXIS PROTEIN MCPB"/>
    <property type="match status" value="1"/>
</dbReference>
<protein>
    <submittedName>
        <fullName evidence="11">Methyl-accepting chemotaxis protein</fullName>
    </submittedName>
</protein>
<dbReference type="Pfam" id="PF00672">
    <property type="entry name" value="HAMP"/>
    <property type="match status" value="1"/>
</dbReference>
<keyword evidence="7" id="KW-1133">Transmembrane helix</keyword>
<dbReference type="OrthoDB" id="8320983at2"/>
<comment type="subcellular location">
    <subcellularLocation>
        <location evidence="1">Cell inner membrane</location>
        <topology evidence="1">Multi-pass membrane protein</topology>
    </subcellularLocation>
</comment>
<dbReference type="PROSITE" id="PS50111">
    <property type="entry name" value="CHEMOTAXIS_TRANSDUC_2"/>
    <property type="match status" value="1"/>
</dbReference>
<dbReference type="SUPFAM" id="SSF58104">
    <property type="entry name" value="Methyl-accepting chemotaxis protein (MCP) signaling domain"/>
    <property type="match status" value="1"/>
</dbReference>
<evidence type="ECO:0000313" key="12">
    <source>
        <dbReference type="Proteomes" id="UP000321523"/>
    </source>
</evidence>
<comment type="caution">
    <text evidence="11">The sequence shown here is derived from an EMBL/GenBank/DDBJ whole genome shotgun (WGS) entry which is preliminary data.</text>
</comment>
<dbReference type="Pfam" id="PF00015">
    <property type="entry name" value="MCPsignal"/>
    <property type="match status" value="1"/>
</dbReference>
<dbReference type="InterPro" id="IPR000727">
    <property type="entry name" value="T_SNARE_dom"/>
</dbReference>
<feature type="domain" description="T-SNARE coiled-coil homology" evidence="9">
    <location>
        <begin position="576"/>
        <end position="630"/>
    </location>
</feature>
<evidence type="ECO:0000256" key="5">
    <source>
        <dbReference type="PROSITE-ProRule" id="PRU00284"/>
    </source>
</evidence>
<dbReference type="GO" id="GO:0005886">
    <property type="term" value="C:plasma membrane"/>
    <property type="evidence" value="ECO:0007669"/>
    <property type="project" value="UniProtKB-SubCell"/>
</dbReference>
<evidence type="ECO:0000256" key="7">
    <source>
        <dbReference type="SAM" id="Phobius"/>
    </source>
</evidence>
<organism evidence="11 12">
    <name type="scientific">Skermanella aerolata</name>
    <dbReference type="NCBI Taxonomy" id="393310"/>
    <lineage>
        <taxon>Bacteria</taxon>
        <taxon>Pseudomonadati</taxon>
        <taxon>Pseudomonadota</taxon>
        <taxon>Alphaproteobacteria</taxon>
        <taxon>Rhodospirillales</taxon>
        <taxon>Azospirillaceae</taxon>
        <taxon>Skermanella</taxon>
    </lineage>
</organism>
<name>A0A512DK49_9PROT</name>
<evidence type="ECO:0000256" key="4">
    <source>
        <dbReference type="ARBA" id="ARBA00029447"/>
    </source>
</evidence>
<dbReference type="AlphaFoldDB" id="A0A512DK49"/>
<keyword evidence="6" id="KW-0175">Coiled coil</keyword>
<comment type="similarity">
    <text evidence="4">Belongs to the methyl-accepting chemotaxis (MCP) protein family.</text>
</comment>
<dbReference type="GO" id="GO:0004888">
    <property type="term" value="F:transmembrane signaling receptor activity"/>
    <property type="evidence" value="ECO:0007669"/>
    <property type="project" value="InterPro"/>
</dbReference>
<feature type="domain" description="Methyl-accepting transducer" evidence="8">
    <location>
        <begin position="409"/>
        <end position="652"/>
    </location>
</feature>
<keyword evidence="7" id="KW-0472">Membrane</keyword>
<reference evidence="11 12" key="1">
    <citation type="submission" date="2019-07" db="EMBL/GenBank/DDBJ databases">
        <title>Whole genome shotgun sequence of Skermanella aerolata NBRC 106429.</title>
        <authorList>
            <person name="Hosoyama A."/>
            <person name="Uohara A."/>
            <person name="Ohji S."/>
            <person name="Ichikawa N."/>
        </authorList>
    </citation>
    <scope>NUCLEOTIDE SEQUENCE [LARGE SCALE GENOMIC DNA]</scope>
    <source>
        <strain evidence="11 12">NBRC 106429</strain>
    </source>
</reference>
<dbReference type="GO" id="GO:0007165">
    <property type="term" value="P:signal transduction"/>
    <property type="evidence" value="ECO:0007669"/>
    <property type="project" value="UniProtKB-KW"/>
</dbReference>
<dbReference type="SMART" id="SM00304">
    <property type="entry name" value="HAMP"/>
    <property type="match status" value="1"/>
</dbReference>
<evidence type="ECO:0000259" key="9">
    <source>
        <dbReference type="PROSITE" id="PS50192"/>
    </source>
</evidence>
<keyword evidence="2" id="KW-1003">Cell membrane</keyword>
<evidence type="ECO:0000259" key="8">
    <source>
        <dbReference type="PROSITE" id="PS50111"/>
    </source>
</evidence>
<dbReference type="PRINTS" id="PR00260">
    <property type="entry name" value="CHEMTRNSDUCR"/>
</dbReference>
<feature type="coiled-coil region" evidence="6">
    <location>
        <begin position="366"/>
        <end position="393"/>
    </location>
</feature>
<accession>A0A512DK49</accession>
<dbReference type="PANTHER" id="PTHR32089:SF112">
    <property type="entry name" value="LYSOZYME-LIKE PROTEIN-RELATED"/>
    <property type="match status" value="1"/>
</dbReference>
<feature type="transmembrane region" description="Helical" evidence="7">
    <location>
        <begin position="12"/>
        <end position="32"/>
    </location>
</feature>
<dbReference type="SMART" id="SM00283">
    <property type="entry name" value="MA"/>
    <property type="match status" value="1"/>
</dbReference>
<dbReference type="InterPro" id="IPR004089">
    <property type="entry name" value="MCPsignal_dom"/>
</dbReference>
<keyword evidence="12" id="KW-1185">Reference proteome</keyword>
<dbReference type="GO" id="GO:0006935">
    <property type="term" value="P:chemotaxis"/>
    <property type="evidence" value="ECO:0007669"/>
    <property type="project" value="InterPro"/>
</dbReference>
<dbReference type="EMBL" id="BJYZ01000003">
    <property type="protein sequence ID" value="GEO36848.1"/>
    <property type="molecule type" value="Genomic_DNA"/>
</dbReference>
<evidence type="ECO:0000256" key="1">
    <source>
        <dbReference type="ARBA" id="ARBA00004429"/>
    </source>
</evidence>
<proteinExistence type="inferred from homology"/>
<dbReference type="PROSITE" id="PS50885">
    <property type="entry name" value="HAMP"/>
    <property type="match status" value="1"/>
</dbReference>
<gene>
    <name evidence="11" type="ORF">SAE02_09960</name>
</gene>
<dbReference type="InterPro" id="IPR004090">
    <property type="entry name" value="Chemotax_Me-accpt_rcpt"/>
</dbReference>
<dbReference type="InterPro" id="IPR032255">
    <property type="entry name" value="HBM"/>
</dbReference>
<sequence>MPISLKLSNVPIAWRISGGFALPLVLLGMIAFGSDRNAVTTVAGIGELGQVSDAAAVTSSLAIRMEEARTALTQYALSETDADLGAAKAAVASLGEALGGIGQSAAGADGALLEAISVAGNGYDQAVMESIAAVSERRVGGAGLVKAATALGTTTSAIIAAALREGKPEVIDLTVRLDEAGRNSSLAATRYMSSRNPADAGIADREAARFVDVLTAYSAVAGDGRRLQRFAAALPPILDEYRKALAAVVQATDRFVAASEGRIRTAEALSDSIAGLHRASIDLQGKTFSDMTDTAVDSRRQGAVLAGAALLGGIAMAFFIARSISRPVRDLSTVMRELAGNNLGVEVRFTERADEIGGMARAVETFKANAQEVKRLQARQEEIERQAAAERKAGLLRLADGFESSVQGVVEAVSSAATEMEHSAGAMTRTAETASHRATIVAAASEEATTNVNTVAGAAEELSASIQEISRQMSDSVRITARAVEDAGRADGLMQGLTEAAQQIGQVIELINSIAGQTNLLALNATIEAARAGEAGKGFTVVASEVKALATQTARATGEIQAKVTEIQQATGGAADAIRDIGRTISQINEISAAVAAAVEQQNAATGDISRNVQQAAMGTQQVSGNIVGVSQASTETGAAAGQVLSAAGGLAREADRLRNEVARFLTDVRCA</sequence>
<dbReference type="Gene3D" id="6.10.340.10">
    <property type="match status" value="1"/>
</dbReference>
<keyword evidence="2" id="KW-0997">Cell inner membrane</keyword>
<dbReference type="PROSITE" id="PS50192">
    <property type="entry name" value="T_SNARE"/>
    <property type="match status" value="1"/>
</dbReference>
<dbReference type="SMART" id="SM01358">
    <property type="entry name" value="HBM"/>
    <property type="match status" value="1"/>
</dbReference>
<feature type="transmembrane region" description="Helical" evidence="7">
    <location>
        <begin position="302"/>
        <end position="321"/>
    </location>
</feature>
<dbReference type="Gene3D" id="1.10.287.950">
    <property type="entry name" value="Methyl-accepting chemotaxis protein"/>
    <property type="match status" value="1"/>
</dbReference>
<keyword evidence="3 5" id="KW-0807">Transducer</keyword>
<evidence type="ECO:0000256" key="3">
    <source>
        <dbReference type="ARBA" id="ARBA00023224"/>
    </source>
</evidence>
<dbReference type="RefSeq" id="WP_044426114.1">
    <property type="nucleotide sequence ID" value="NZ_BJYZ01000003.1"/>
</dbReference>
<evidence type="ECO:0000256" key="6">
    <source>
        <dbReference type="SAM" id="Coils"/>
    </source>
</evidence>
<evidence type="ECO:0000313" key="11">
    <source>
        <dbReference type="EMBL" id="GEO36848.1"/>
    </source>
</evidence>
<dbReference type="Proteomes" id="UP000321523">
    <property type="component" value="Unassembled WGS sequence"/>
</dbReference>